<dbReference type="AlphaFoldDB" id="A0AAW4PIM8"/>
<organism evidence="1 2">
    <name type="scientific">Haloarcula nitratireducens</name>
    <dbReference type="NCBI Taxonomy" id="2487749"/>
    <lineage>
        <taxon>Archaea</taxon>
        <taxon>Methanobacteriati</taxon>
        <taxon>Methanobacteriota</taxon>
        <taxon>Stenosarchaea group</taxon>
        <taxon>Halobacteria</taxon>
        <taxon>Halobacteriales</taxon>
        <taxon>Haloarculaceae</taxon>
        <taxon>Haloarcula</taxon>
    </lineage>
</organism>
<comment type="caution">
    <text evidence="1">The sequence shown here is derived from an EMBL/GenBank/DDBJ whole genome shotgun (WGS) entry which is preliminary data.</text>
</comment>
<reference evidence="1 2" key="1">
    <citation type="submission" date="2021-06" db="EMBL/GenBank/DDBJ databases">
        <title>Halomicroarcula sp. a new haloarchaeum isolated from saline soil.</title>
        <authorList>
            <person name="Duran-Viseras A."/>
            <person name="Sanchez-Porro C."/>
            <person name="Ventosa A."/>
        </authorList>
    </citation>
    <scope>NUCLEOTIDE SEQUENCE [LARGE SCALE GENOMIC DNA]</scope>
    <source>
        <strain evidence="1 2">F27</strain>
    </source>
</reference>
<name>A0AAW4PIM8_9EURY</name>
<dbReference type="Proteomes" id="UP001430455">
    <property type="component" value="Unassembled WGS sequence"/>
</dbReference>
<gene>
    <name evidence="1" type="ORF">EGH23_21245</name>
</gene>
<dbReference type="RefSeq" id="WP_220581995.1">
    <property type="nucleotide sequence ID" value="NZ_RKLT01000019.1"/>
</dbReference>
<protein>
    <submittedName>
        <fullName evidence="1">Uncharacterized protein</fullName>
    </submittedName>
</protein>
<keyword evidence="2" id="KW-1185">Reference proteome</keyword>
<evidence type="ECO:0000313" key="1">
    <source>
        <dbReference type="EMBL" id="MBX0297408.1"/>
    </source>
</evidence>
<proteinExistence type="predicted"/>
<dbReference type="EMBL" id="RKLT01000019">
    <property type="protein sequence ID" value="MBX0297408.1"/>
    <property type="molecule type" value="Genomic_DNA"/>
</dbReference>
<accession>A0AAW4PIM8</accession>
<sequence length="143" mass="16493">MVSDSKDHSDQLSDQEREALHQVELEIAHLHRAHGHLVSFHHDTGRAMDHLADAEDDLRQCGYDELADELRDEYLPRGVVTNNTADDTHAGRWSYDLLENYQDVFLADLVDFGETVTQQVADGLRHAAERKQEFDWKGRARRE</sequence>
<evidence type="ECO:0000313" key="2">
    <source>
        <dbReference type="Proteomes" id="UP001430455"/>
    </source>
</evidence>